<evidence type="ECO:0000313" key="3">
    <source>
        <dbReference type="EMBL" id="VAW62834.1"/>
    </source>
</evidence>
<accession>A0A3B0Y2Y6</accession>
<dbReference type="Pfam" id="PF13672">
    <property type="entry name" value="PP2C_2"/>
    <property type="match status" value="1"/>
</dbReference>
<gene>
    <name evidence="3" type="ORF">MNBD_GAMMA11-1715</name>
</gene>
<reference evidence="3" key="1">
    <citation type="submission" date="2018-06" db="EMBL/GenBank/DDBJ databases">
        <authorList>
            <person name="Zhirakovskaya E."/>
        </authorList>
    </citation>
    <scope>NUCLEOTIDE SEQUENCE</scope>
</reference>
<dbReference type="SMART" id="SM00332">
    <property type="entry name" value="PP2Cc"/>
    <property type="match status" value="1"/>
</dbReference>
<organism evidence="3">
    <name type="scientific">hydrothermal vent metagenome</name>
    <dbReference type="NCBI Taxonomy" id="652676"/>
    <lineage>
        <taxon>unclassified sequences</taxon>
        <taxon>metagenomes</taxon>
        <taxon>ecological metagenomes</taxon>
    </lineage>
</organism>
<sequence length="260" mass="28622">MPEDQKIEISYSGGTDKGRIRPQNEDSIMLCEFEHSEVKLFVVADGVGGHEGGAMASKLAVESIKNTVSKAVLQANSGGGYAENWLSHTLEQAIVEANQNITDQQMQTRFSHMATTVVALLIKDSDVVMSYLGDSRCYQFDERNMVQLTEDHTMLQKLLNEGEIDQQQFDASPMHHIINQALGLTKHPQVIVTSLPVDDTAMFLLCSDGLTNCITNAQIHYVLSNKNQLDDGVDELITRANDNGGIDNISVVLVKISRKS</sequence>
<dbReference type="InterPro" id="IPR001932">
    <property type="entry name" value="PPM-type_phosphatase-like_dom"/>
</dbReference>
<dbReference type="SUPFAM" id="SSF81606">
    <property type="entry name" value="PP2C-like"/>
    <property type="match status" value="1"/>
</dbReference>
<dbReference type="PANTHER" id="PTHR13832:SF827">
    <property type="entry name" value="PROTEIN PHOSPHATASE 1L"/>
    <property type="match status" value="1"/>
</dbReference>
<name>A0A3B0Y2Y6_9ZZZZ</name>
<protein>
    <submittedName>
        <fullName evidence="3">Protein serine/threonine phosphatase PrpC, regulation of stationary phase</fullName>
    </submittedName>
</protein>
<dbReference type="PANTHER" id="PTHR13832">
    <property type="entry name" value="PROTEIN PHOSPHATASE 2C"/>
    <property type="match status" value="1"/>
</dbReference>
<evidence type="ECO:0000259" key="2">
    <source>
        <dbReference type="PROSITE" id="PS51746"/>
    </source>
</evidence>
<dbReference type="Gene3D" id="3.60.40.10">
    <property type="entry name" value="PPM-type phosphatase domain"/>
    <property type="match status" value="1"/>
</dbReference>
<proteinExistence type="predicted"/>
<dbReference type="SMART" id="SM00331">
    <property type="entry name" value="PP2C_SIG"/>
    <property type="match status" value="1"/>
</dbReference>
<dbReference type="InterPro" id="IPR036457">
    <property type="entry name" value="PPM-type-like_dom_sf"/>
</dbReference>
<dbReference type="AlphaFoldDB" id="A0A3B0Y2Y6"/>
<dbReference type="EMBL" id="UOFG01000183">
    <property type="protein sequence ID" value="VAW62834.1"/>
    <property type="molecule type" value="Genomic_DNA"/>
</dbReference>
<dbReference type="PROSITE" id="PS51746">
    <property type="entry name" value="PPM_2"/>
    <property type="match status" value="1"/>
</dbReference>
<dbReference type="CDD" id="cd00143">
    <property type="entry name" value="PP2Cc"/>
    <property type="match status" value="1"/>
</dbReference>
<dbReference type="GO" id="GO:0004722">
    <property type="term" value="F:protein serine/threonine phosphatase activity"/>
    <property type="evidence" value="ECO:0007669"/>
    <property type="project" value="InterPro"/>
</dbReference>
<feature type="domain" description="PPM-type phosphatase" evidence="2">
    <location>
        <begin position="10"/>
        <end position="256"/>
    </location>
</feature>
<dbReference type="InterPro" id="IPR015655">
    <property type="entry name" value="PP2C"/>
</dbReference>
<feature type="region of interest" description="Disordered" evidence="1">
    <location>
        <begin position="1"/>
        <end position="21"/>
    </location>
</feature>
<evidence type="ECO:0000256" key="1">
    <source>
        <dbReference type="SAM" id="MobiDB-lite"/>
    </source>
</evidence>